<dbReference type="EMBL" id="WQMS01000016">
    <property type="protein sequence ID" value="MVO78869.1"/>
    <property type="molecule type" value="Genomic_DNA"/>
</dbReference>
<dbReference type="InterPro" id="IPR000073">
    <property type="entry name" value="AB_hydrolase_1"/>
</dbReference>
<dbReference type="InterPro" id="IPR029058">
    <property type="entry name" value="AB_hydrolase_fold"/>
</dbReference>
<dbReference type="InterPro" id="IPR000639">
    <property type="entry name" value="Epox_hydrolase-like"/>
</dbReference>
<reference evidence="3 4" key="1">
    <citation type="submission" date="2019-12" db="EMBL/GenBank/DDBJ databases">
        <authorList>
            <person name="Huq M.A."/>
        </authorList>
    </citation>
    <scope>NUCLEOTIDE SEQUENCE [LARGE SCALE GENOMIC DNA]</scope>
    <source>
        <strain evidence="3 4">MAH-20</strain>
    </source>
</reference>
<feature type="domain" description="AB hydrolase-1" evidence="2">
    <location>
        <begin position="28"/>
        <end position="282"/>
    </location>
</feature>
<gene>
    <name evidence="3" type="ORF">GON01_13115</name>
</gene>
<name>A0A6I4J2N8_9SPHN</name>
<dbReference type="AlphaFoldDB" id="A0A6I4J2N8"/>
<accession>A0A6I4J2N8</accession>
<dbReference type="SUPFAM" id="SSF53474">
    <property type="entry name" value="alpha/beta-Hydrolases"/>
    <property type="match status" value="1"/>
</dbReference>
<evidence type="ECO:0000313" key="4">
    <source>
        <dbReference type="Proteomes" id="UP000441389"/>
    </source>
</evidence>
<evidence type="ECO:0000256" key="1">
    <source>
        <dbReference type="ARBA" id="ARBA00022801"/>
    </source>
</evidence>
<organism evidence="3 4">
    <name type="scientific">Sphingomonas horti</name>
    <dbReference type="NCBI Taxonomy" id="2682842"/>
    <lineage>
        <taxon>Bacteria</taxon>
        <taxon>Pseudomonadati</taxon>
        <taxon>Pseudomonadota</taxon>
        <taxon>Alphaproteobacteria</taxon>
        <taxon>Sphingomonadales</taxon>
        <taxon>Sphingomonadaceae</taxon>
        <taxon>Sphingomonas</taxon>
    </lineage>
</organism>
<dbReference type="Gene3D" id="3.40.50.1820">
    <property type="entry name" value="alpha/beta hydrolase"/>
    <property type="match status" value="1"/>
</dbReference>
<proteinExistence type="predicted"/>
<dbReference type="Pfam" id="PF00561">
    <property type="entry name" value="Abhydrolase_1"/>
    <property type="match status" value="1"/>
</dbReference>
<dbReference type="GO" id="GO:0016787">
    <property type="term" value="F:hydrolase activity"/>
    <property type="evidence" value="ECO:0007669"/>
    <property type="project" value="UniProtKB-KW"/>
</dbReference>
<keyword evidence="1 3" id="KW-0378">Hydrolase</keyword>
<comment type="caution">
    <text evidence="3">The sequence shown here is derived from an EMBL/GenBank/DDBJ whole genome shotgun (WGS) entry which is preliminary data.</text>
</comment>
<evidence type="ECO:0000313" key="3">
    <source>
        <dbReference type="EMBL" id="MVO78869.1"/>
    </source>
</evidence>
<protein>
    <submittedName>
        <fullName evidence="3">Alpha/beta fold hydrolase</fullName>
    </submittedName>
</protein>
<dbReference type="PRINTS" id="PR00111">
    <property type="entry name" value="ABHYDROLASE"/>
</dbReference>
<dbReference type="PANTHER" id="PTHR43329">
    <property type="entry name" value="EPOXIDE HYDROLASE"/>
    <property type="match status" value="1"/>
</dbReference>
<evidence type="ECO:0000259" key="2">
    <source>
        <dbReference type="Pfam" id="PF00561"/>
    </source>
</evidence>
<sequence>MTLQQQRFHLTTGVELDVTMGGPRDSEALIFLHGFPESHRTWRHQLAALCDDYFVVAPDQRGYAGSSKPPEVEDYAPEKPVADLIALADALELERFTLVGHDWGGAIAWLAALRHPDRIGRLVIANAPHPFLFQRTLIDDPEQRAASQYIRTFRDPAFETKLGATGLEKFFEISFMRSADAQLLSEEEKETYLDQWRTPGAFTAMLNWYRASSIIVPATDERVERPAFLDAPFPSLKMPALVIWGMRDTALLPVQLDGLSAFVDDLTVDEVDAGHFVTWEAPDAVNAAIRQFLKEKPLTPELQMDDA</sequence>
<dbReference type="RefSeq" id="WP_157027835.1">
    <property type="nucleotide sequence ID" value="NZ_WQMS01000016.1"/>
</dbReference>
<dbReference type="Proteomes" id="UP000441389">
    <property type="component" value="Unassembled WGS sequence"/>
</dbReference>
<keyword evidence="4" id="KW-1185">Reference proteome</keyword>
<dbReference type="PRINTS" id="PR00412">
    <property type="entry name" value="EPOXHYDRLASE"/>
</dbReference>